<evidence type="ECO:0000256" key="4">
    <source>
        <dbReference type="ARBA" id="ARBA00022695"/>
    </source>
</evidence>
<dbReference type="Pfam" id="PF12627">
    <property type="entry name" value="PolyA_pol_RNAbd"/>
    <property type="match status" value="1"/>
</dbReference>
<evidence type="ECO:0000259" key="9">
    <source>
        <dbReference type="Pfam" id="PF01743"/>
    </source>
</evidence>
<sequence>MTRVTGDWINTPAAQAVCEMIANAGHQVYFVGGCVRNDLLGAAISDLDLSTDARPDQVVKIAEDAGLRAVPTGIDHGTVTVVAEGQGLEVTTFRKDVETDGRRAVVAFSDRLEDDAHRRDFTMNALYAKPDGWIVDPLGGLTDLAARRVRFIDDPGDRIREDYLRILRFFRFHAWYGDPSGGMDGDALAGIAANLAGLETLSRERVGVEMLKLLAAPDPSAAVGTMAQVGVLGAVLPGVDARILPVLIHLEGQRAPDPLRRLAVLGGVDVADRLRLSKRDRKRLELLRNAMGSTEGAGELAYRHGADLAAGMMLLRAAQMGADINTEVWAEIEKGAKAVFPVRPADLLPTYSGPALGDELRRLESLWIASGFTLQREDLLS</sequence>
<keyword evidence="8" id="KW-0694">RNA-binding</keyword>
<evidence type="ECO:0000256" key="7">
    <source>
        <dbReference type="ARBA" id="ARBA00022842"/>
    </source>
</evidence>
<evidence type="ECO:0000256" key="2">
    <source>
        <dbReference type="ARBA" id="ARBA00022679"/>
    </source>
</evidence>
<evidence type="ECO:0000256" key="3">
    <source>
        <dbReference type="ARBA" id="ARBA00022694"/>
    </source>
</evidence>
<dbReference type="GO" id="GO:0000166">
    <property type="term" value="F:nucleotide binding"/>
    <property type="evidence" value="ECO:0007669"/>
    <property type="project" value="UniProtKB-KW"/>
</dbReference>
<evidence type="ECO:0000256" key="1">
    <source>
        <dbReference type="ARBA" id="ARBA00001946"/>
    </source>
</evidence>
<dbReference type="GO" id="GO:0046872">
    <property type="term" value="F:metal ion binding"/>
    <property type="evidence" value="ECO:0007669"/>
    <property type="project" value="UniProtKB-KW"/>
</dbReference>
<evidence type="ECO:0000259" key="10">
    <source>
        <dbReference type="Pfam" id="PF12627"/>
    </source>
</evidence>
<dbReference type="PANTHER" id="PTHR46173:SF1">
    <property type="entry name" value="CCA TRNA NUCLEOTIDYLTRANSFERASE 1, MITOCHONDRIAL"/>
    <property type="match status" value="1"/>
</dbReference>
<evidence type="ECO:0000256" key="5">
    <source>
        <dbReference type="ARBA" id="ARBA00022723"/>
    </source>
</evidence>
<dbReference type="CDD" id="cd05398">
    <property type="entry name" value="NT_ClassII-CCAase"/>
    <property type="match status" value="1"/>
</dbReference>
<dbReference type="GO" id="GO:0016779">
    <property type="term" value="F:nucleotidyltransferase activity"/>
    <property type="evidence" value="ECO:0007669"/>
    <property type="project" value="UniProtKB-KW"/>
</dbReference>
<evidence type="ECO:0000313" key="12">
    <source>
        <dbReference type="Proteomes" id="UP000199650"/>
    </source>
</evidence>
<dbReference type="Proteomes" id="UP000199650">
    <property type="component" value="Unassembled WGS sequence"/>
</dbReference>
<comment type="cofactor">
    <cofactor evidence="1">
        <name>Mg(2+)</name>
        <dbReference type="ChEBI" id="CHEBI:18420"/>
    </cofactor>
</comment>
<dbReference type="RefSeq" id="WP_091427678.1">
    <property type="nucleotide sequence ID" value="NZ_FOJB01000001.1"/>
</dbReference>
<dbReference type="GO" id="GO:0000049">
    <property type="term" value="F:tRNA binding"/>
    <property type="evidence" value="ECO:0007669"/>
    <property type="project" value="TreeGrafter"/>
</dbReference>
<dbReference type="InterPro" id="IPR002646">
    <property type="entry name" value="PolA_pol_head_dom"/>
</dbReference>
<organism evidence="11 12">
    <name type="scientific">Aliiroseovarius sediminilitoris</name>
    <dbReference type="NCBI Taxonomy" id="1173584"/>
    <lineage>
        <taxon>Bacteria</taxon>
        <taxon>Pseudomonadati</taxon>
        <taxon>Pseudomonadota</taxon>
        <taxon>Alphaproteobacteria</taxon>
        <taxon>Rhodobacterales</taxon>
        <taxon>Paracoccaceae</taxon>
        <taxon>Aliiroseovarius</taxon>
    </lineage>
</organism>
<evidence type="ECO:0000313" key="11">
    <source>
        <dbReference type="EMBL" id="SEV91862.1"/>
    </source>
</evidence>
<evidence type="ECO:0000256" key="6">
    <source>
        <dbReference type="ARBA" id="ARBA00022741"/>
    </source>
</evidence>
<keyword evidence="7" id="KW-0460">Magnesium</keyword>
<name>A0A1I0MV13_9RHOB</name>
<dbReference type="PROSITE" id="PS51257">
    <property type="entry name" value="PROKAR_LIPOPROTEIN"/>
    <property type="match status" value="1"/>
</dbReference>
<dbReference type="Pfam" id="PF01743">
    <property type="entry name" value="PolyA_pol"/>
    <property type="match status" value="1"/>
</dbReference>
<evidence type="ECO:0000256" key="8">
    <source>
        <dbReference type="RuleBase" id="RU003953"/>
    </source>
</evidence>
<dbReference type="InterPro" id="IPR032828">
    <property type="entry name" value="PolyA_RNA-bd"/>
</dbReference>
<keyword evidence="2 8" id="KW-0808">Transferase</keyword>
<dbReference type="PANTHER" id="PTHR46173">
    <property type="entry name" value="CCA TRNA NUCLEOTIDYLTRANSFERASE 1, MITOCHONDRIAL"/>
    <property type="match status" value="1"/>
</dbReference>
<comment type="similarity">
    <text evidence="8">Belongs to the tRNA nucleotidyltransferase/poly(A) polymerase family.</text>
</comment>
<dbReference type="InterPro" id="IPR050264">
    <property type="entry name" value="Bact_CCA-adding_enz_type3_sf"/>
</dbReference>
<dbReference type="EMBL" id="FOJB01000001">
    <property type="protein sequence ID" value="SEV91862.1"/>
    <property type="molecule type" value="Genomic_DNA"/>
</dbReference>
<accession>A0A1I0MV13</accession>
<keyword evidence="12" id="KW-1185">Reference proteome</keyword>
<feature type="domain" description="tRNA nucleotidyltransferase/poly(A) polymerase RNA and SrmB- binding" evidence="10">
    <location>
        <begin position="186"/>
        <end position="241"/>
    </location>
</feature>
<dbReference type="InterPro" id="IPR043519">
    <property type="entry name" value="NT_sf"/>
</dbReference>
<dbReference type="AlphaFoldDB" id="A0A1I0MV13"/>
<dbReference type="SUPFAM" id="SSF81891">
    <property type="entry name" value="Poly A polymerase C-terminal region-like"/>
    <property type="match status" value="1"/>
</dbReference>
<gene>
    <name evidence="11" type="ORF">SAMN05444851_0312</name>
</gene>
<dbReference type="Gene3D" id="1.10.3090.10">
    <property type="entry name" value="cca-adding enzyme, domain 2"/>
    <property type="match status" value="1"/>
</dbReference>
<dbReference type="Gene3D" id="3.30.460.10">
    <property type="entry name" value="Beta Polymerase, domain 2"/>
    <property type="match status" value="1"/>
</dbReference>
<proteinExistence type="inferred from homology"/>
<keyword evidence="4" id="KW-0548">Nucleotidyltransferase</keyword>
<dbReference type="SUPFAM" id="SSF81301">
    <property type="entry name" value="Nucleotidyltransferase"/>
    <property type="match status" value="1"/>
</dbReference>
<reference evidence="11 12" key="1">
    <citation type="submission" date="2016-10" db="EMBL/GenBank/DDBJ databases">
        <authorList>
            <person name="de Groot N.N."/>
        </authorList>
    </citation>
    <scope>NUCLEOTIDE SEQUENCE [LARGE SCALE GENOMIC DNA]</scope>
    <source>
        <strain evidence="11 12">DSM 29439</strain>
    </source>
</reference>
<keyword evidence="6" id="KW-0547">Nucleotide-binding</keyword>
<dbReference type="OrthoDB" id="9805698at2"/>
<dbReference type="GO" id="GO:0008033">
    <property type="term" value="P:tRNA processing"/>
    <property type="evidence" value="ECO:0007669"/>
    <property type="project" value="UniProtKB-KW"/>
</dbReference>
<keyword evidence="5" id="KW-0479">Metal-binding</keyword>
<keyword evidence="3" id="KW-0819">tRNA processing</keyword>
<feature type="domain" description="Poly A polymerase head" evidence="9">
    <location>
        <begin position="28"/>
        <end position="150"/>
    </location>
</feature>
<protein>
    <submittedName>
        <fullName evidence="11">Poly(A) polymerase</fullName>
    </submittedName>
</protein>
<dbReference type="STRING" id="1173584.SAMN05444851_0312"/>